<dbReference type="Pfam" id="PF17210">
    <property type="entry name" value="SdrD_B"/>
    <property type="match status" value="1"/>
</dbReference>
<dbReference type="eggNOG" id="COG2133">
    <property type="taxonomic scope" value="Bacteria"/>
</dbReference>
<dbReference type="PROSITE" id="PS50835">
    <property type="entry name" value="IG_LIKE"/>
    <property type="match status" value="2"/>
</dbReference>
<sequence length="1087" mass="107506">MQTYVYLLKPRWLHLFILWVSFALGATTLAYSSPTGGRSAPPATPGNYVFQDKNQNGIFDGTDVGIAGTRVYLYQSNGVFVETATTTSTGQFSFTSTLQASTSYDIRIRPVDAPAGLKLSAANQGSDDAIDSDASLVGSTAVITATTNGSGQFASFFGFGYQAGDPDLIITKTSNSFSVARGATSSFAISVSNVGGSDAAGVTVKDTLDPGMGYVSSSPAATTALLGNGQVEVTWGGASTTLGAGVTLNYTLTVTANTDGVLTNIAAVTATTPDATPRNNVARACFTVPVKICAGEAYVTSLSANLTNVEWFRDGVSVGTGSSLTIVTAGSYSYTSLSGGSDCGTSSCCPLLIYDGSVAPPTLVASASAICNGQTASLTASNCVGTLAWSTGAADNGLSSITVAPTVTTTYSVTCTPTAADACPASSSITITVNPSVTATVASATICDGTSTTLTANAAGGSGFSYAWTPTGSITGGQGTASIAVAPNTTTSYSVVVTNSNGCSTTATATVTVNPAVTAVIGVSPSNTICDGTTVTLTASGGAAYRWSTGEVGSTITVQPGTTTVYSVTATSADQCAGVASTTITVNPAVTATVASATICDGLSTTLTANAAGGSGFSYAWAPTGSITGSSTASAVTVSPTVTTTYSVTVTNSNGCSTTATATVTVNPAVTATVASATICDGLSTTLAANAAGGTGFTYAWTPAGSITGGQGTASIAVAPTTTTTYSVVVTNSDGCSTTATATVTVNPAVTATVASATICDGTSTTLTANAAGGSGFSYAWTPTGSITGGQGTASIAVAPSATTTYSVVVTNSDGCSTTTTATVTVNPAVTAVIGVSPSNTICEGTTVTLTATGGTTYRWSTTEVGSVINVQPTTTTVYTVTATSADQCVGVASTTITVNPTPVLTVNSLTICQDQEAVLSLTGCAGTVTWSTGTTGATLTVSPLQTTAYSATCVLSTGCSASIATQVTVNLAPTVQRADVVATRATCNGATANNNASISLSNLQNTTRAAISTADGTTVADFSGATVVSGNAITFSNLPNPAQRVTYLVRLYNANGCFTDVTVTLDPAECVCPTPKCVPVSIRKIR</sequence>
<evidence type="ECO:0000259" key="4">
    <source>
        <dbReference type="PROSITE" id="PS50835"/>
    </source>
</evidence>
<dbReference type="PATRIC" id="fig|1166018.3.peg.4183"/>
<dbReference type="InterPro" id="IPR045829">
    <property type="entry name" value="PKD_6"/>
</dbReference>
<dbReference type="NCBIfam" id="TIGR01451">
    <property type="entry name" value="B_ant_repeat"/>
    <property type="match status" value="1"/>
</dbReference>
<dbReference type="InterPro" id="IPR013783">
    <property type="entry name" value="Ig-like_fold"/>
</dbReference>
<dbReference type="SUPFAM" id="SSF117074">
    <property type="entry name" value="Hypothetical protein PA1324"/>
    <property type="match status" value="1"/>
</dbReference>
<dbReference type="InterPro" id="IPR047589">
    <property type="entry name" value="DUF11_rpt"/>
</dbReference>
<protein>
    <submittedName>
        <fullName evidence="5">Cell wall surface anchor family protein</fullName>
    </submittedName>
</protein>
<proteinExistence type="predicted"/>
<evidence type="ECO:0000256" key="1">
    <source>
        <dbReference type="ARBA" id="ARBA00004613"/>
    </source>
</evidence>
<dbReference type="Pfam" id="PF19081">
    <property type="entry name" value="Ig_7"/>
    <property type="match status" value="2"/>
</dbReference>
<feature type="domain" description="Ig-like" evidence="4">
    <location>
        <begin position="435"/>
        <end position="512"/>
    </location>
</feature>
<accession>I0K8I0</accession>
<dbReference type="eggNOG" id="COG2373">
    <property type="taxonomic scope" value="Bacteria"/>
</dbReference>
<dbReference type="InterPro" id="IPR001434">
    <property type="entry name" value="OmcB-like_DUF11"/>
</dbReference>
<keyword evidence="3" id="KW-0732">Signal</keyword>
<dbReference type="AlphaFoldDB" id="I0K8I0"/>
<evidence type="ECO:0000256" key="2">
    <source>
        <dbReference type="ARBA" id="ARBA00022525"/>
    </source>
</evidence>
<dbReference type="Pfam" id="PF19408">
    <property type="entry name" value="PKD_6"/>
    <property type="match status" value="1"/>
</dbReference>
<dbReference type="InterPro" id="IPR044023">
    <property type="entry name" value="Ig_7"/>
</dbReference>
<dbReference type="Proteomes" id="UP000011058">
    <property type="component" value="Chromosome"/>
</dbReference>
<dbReference type="HOGENOM" id="CLU_285094_0_0_10"/>
<evidence type="ECO:0000256" key="3">
    <source>
        <dbReference type="ARBA" id="ARBA00022729"/>
    </source>
</evidence>
<name>I0K8I0_9BACT</name>
<feature type="domain" description="Ig-like" evidence="4">
    <location>
        <begin position="748"/>
        <end position="825"/>
    </location>
</feature>
<dbReference type="STRING" id="1166018.FAES_2424"/>
<dbReference type="Pfam" id="PF01345">
    <property type="entry name" value="DUF11"/>
    <property type="match status" value="1"/>
</dbReference>
<comment type="subcellular location">
    <subcellularLocation>
        <location evidence="1">Secreted</location>
    </subcellularLocation>
</comment>
<dbReference type="KEGG" id="fae:FAES_2424"/>
<dbReference type="SUPFAM" id="SSF49299">
    <property type="entry name" value="PKD domain"/>
    <property type="match status" value="1"/>
</dbReference>
<dbReference type="OrthoDB" id="903939at2"/>
<dbReference type="InterPro" id="IPR007110">
    <property type="entry name" value="Ig-like_dom"/>
</dbReference>
<reference evidence="5 6" key="1">
    <citation type="journal article" date="2012" name="J. Bacteriol.">
        <title>Genome Sequence of Fibrella aestuarina BUZ 2T, a Filamentous Marine Bacterium.</title>
        <authorList>
            <person name="Filippini M."/>
            <person name="Qi W."/>
            <person name="Blom J."/>
            <person name="Goesmann A."/>
            <person name="Smits T.H."/>
            <person name="Bagheri H.C."/>
        </authorList>
    </citation>
    <scope>NUCLEOTIDE SEQUENCE [LARGE SCALE GENOMIC DNA]</scope>
    <source>
        <strain evidence="6">BUZ 2T</strain>
    </source>
</reference>
<keyword evidence="6" id="KW-1185">Reference proteome</keyword>
<keyword evidence="2" id="KW-0964">Secreted</keyword>
<dbReference type="RefSeq" id="WP_015331532.1">
    <property type="nucleotide sequence ID" value="NC_020054.1"/>
</dbReference>
<organism evidence="5 6">
    <name type="scientific">Fibrella aestuarina BUZ 2</name>
    <dbReference type="NCBI Taxonomy" id="1166018"/>
    <lineage>
        <taxon>Bacteria</taxon>
        <taxon>Pseudomonadati</taxon>
        <taxon>Bacteroidota</taxon>
        <taxon>Cytophagia</taxon>
        <taxon>Cytophagales</taxon>
        <taxon>Spirosomataceae</taxon>
        <taxon>Fibrella</taxon>
    </lineage>
</organism>
<dbReference type="Gene3D" id="2.60.40.10">
    <property type="entry name" value="Immunoglobulins"/>
    <property type="match status" value="6"/>
</dbReference>
<dbReference type="EMBL" id="HE796683">
    <property type="protein sequence ID" value="CCH00433.1"/>
    <property type="molecule type" value="Genomic_DNA"/>
</dbReference>
<dbReference type="InterPro" id="IPR033764">
    <property type="entry name" value="Sdr_B"/>
</dbReference>
<dbReference type="GO" id="GO:0005576">
    <property type="term" value="C:extracellular region"/>
    <property type="evidence" value="ECO:0007669"/>
    <property type="project" value="UniProtKB-SubCell"/>
</dbReference>
<evidence type="ECO:0000313" key="6">
    <source>
        <dbReference type="Proteomes" id="UP000011058"/>
    </source>
</evidence>
<evidence type="ECO:0000313" key="5">
    <source>
        <dbReference type="EMBL" id="CCH00433.1"/>
    </source>
</evidence>
<gene>
    <name evidence="5" type="primary">psrP1</name>
    <name evidence="5" type="ORF">FAES_2424</name>
</gene>
<dbReference type="InterPro" id="IPR035986">
    <property type="entry name" value="PKD_dom_sf"/>
</dbReference>